<protein>
    <submittedName>
        <fullName evidence="7">Response regulator</fullName>
    </submittedName>
</protein>
<evidence type="ECO:0000256" key="2">
    <source>
        <dbReference type="ARBA" id="ARBA00023012"/>
    </source>
</evidence>
<dbReference type="PROSITE" id="PS50110">
    <property type="entry name" value="RESPONSE_REGULATORY"/>
    <property type="match status" value="1"/>
</dbReference>
<name>A0A6N6N0B3_9BACT</name>
<proteinExistence type="predicted"/>
<keyword evidence="3" id="KW-0805">Transcription regulation</keyword>
<evidence type="ECO:0000256" key="3">
    <source>
        <dbReference type="ARBA" id="ARBA00023015"/>
    </source>
</evidence>
<dbReference type="SUPFAM" id="SSF52172">
    <property type="entry name" value="CheY-like"/>
    <property type="match status" value="1"/>
</dbReference>
<evidence type="ECO:0000256" key="5">
    <source>
        <dbReference type="PROSITE-ProRule" id="PRU00169"/>
    </source>
</evidence>
<dbReference type="Gene3D" id="3.40.50.2300">
    <property type="match status" value="1"/>
</dbReference>
<accession>A0A6N6N0B3</accession>
<gene>
    <name evidence="7" type="ORF">F8A88_10320</name>
</gene>
<dbReference type="GO" id="GO:0000160">
    <property type="term" value="P:phosphorelay signal transduction system"/>
    <property type="evidence" value="ECO:0007669"/>
    <property type="project" value="UniProtKB-KW"/>
</dbReference>
<feature type="modified residue" description="4-aspartylphosphate" evidence="5">
    <location>
        <position position="53"/>
    </location>
</feature>
<sequence length="142" mass="15833">MAEKVLLIDDETDFLQNLSDRMNLRGMEVTTAQDGNAALDAVNQDSFDAVVLDLQMPGMDGIEVLKRIKAERPNMQIILLTGHASLEKGVEAMRLGAMDFMEKPADINSLTEKIHKAQAKKMLLVERETEAKMKEIMGSKGW</sequence>
<reference evidence="7 8" key="1">
    <citation type="journal article" date="2017" name="Int. J. Syst. Evol. Microbiol.">
        <title>Desulfovibrio senegalensis sp. nov., a mesophilic sulfate reducer isolated from marine sediment.</title>
        <authorList>
            <person name="Thioye A."/>
            <person name="Gam Z.B.A."/>
            <person name="Mbengue M."/>
            <person name="Cayol J.L."/>
            <person name="Joseph-Bartoli M."/>
            <person name="Toure-Kane C."/>
            <person name="Labat M."/>
        </authorList>
    </citation>
    <scope>NUCLEOTIDE SEQUENCE [LARGE SCALE GENOMIC DNA]</scope>
    <source>
        <strain evidence="7 8">DSM 101509</strain>
    </source>
</reference>
<dbReference type="RefSeq" id="WP_151151080.1">
    <property type="nucleotide sequence ID" value="NZ_WAIE01000004.1"/>
</dbReference>
<dbReference type="EMBL" id="WAIE01000004">
    <property type="protein sequence ID" value="KAB1441337.1"/>
    <property type="molecule type" value="Genomic_DNA"/>
</dbReference>
<dbReference type="InterPro" id="IPR011006">
    <property type="entry name" value="CheY-like_superfamily"/>
</dbReference>
<evidence type="ECO:0000259" key="6">
    <source>
        <dbReference type="PROSITE" id="PS50110"/>
    </source>
</evidence>
<evidence type="ECO:0000313" key="7">
    <source>
        <dbReference type="EMBL" id="KAB1441337.1"/>
    </source>
</evidence>
<dbReference type="InterPro" id="IPR050595">
    <property type="entry name" value="Bact_response_regulator"/>
</dbReference>
<organism evidence="7 8">
    <name type="scientific">Pseudodesulfovibrio senegalensis</name>
    <dbReference type="NCBI Taxonomy" id="1721087"/>
    <lineage>
        <taxon>Bacteria</taxon>
        <taxon>Pseudomonadati</taxon>
        <taxon>Thermodesulfobacteriota</taxon>
        <taxon>Desulfovibrionia</taxon>
        <taxon>Desulfovibrionales</taxon>
        <taxon>Desulfovibrionaceae</taxon>
    </lineage>
</organism>
<dbReference type="PANTHER" id="PTHR44591">
    <property type="entry name" value="STRESS RESPONSE REGULATOR PROTEIN 1"/>
    <property type="match status" value="1"/>
</dbReference>
<dbReference type="Proteomes" id="UP000438699">
    <property type="component" value="Unassembled WGS sequence"/>
</dbReference>
<dbReference type="PANTHER" id="PTHR44591:SF14">
    <property type="entry name" value="PROTEIN PILG"/>
    <property type="match status" value="1"/>
</dbReference>
<dbReference type="OrthoDB" id="9800029at2"/>
<keyword evidence="8" id="KW-1185">Reference proteome</keyword>
<comment type="caution">
    <text evidence="7">The sequence shown here is derived from an EMBL/GenBank/DDBJ whole genome shotgun (WGS) entry which is preliminary data.</text>
</comment>
<dbReference type="AlphaFoldDB" id="A0A6N6N0B3"/>
<keyword evidence="4" id="KW-0804">Transcription</keyword>
<feature type="domain" description="Response regulatory" evidence="6">
    <location>
        <begin position="4"/>
        <end position="118"/>
    </location>
</feature>
<dbReference type="InterPro" id="IPR001789">
    <property type="entry name" value="Sig_transdc_resp-reg_receiver"/>
</dbReference>
<dbReference type="Pfam" id="PF00072">
    <property type="entry name" value="Response_reg"/>
    <property type="match status" value="1"/>
</dbReference>
<dbReference type="FunFam" id="3.40.50.2300:FF:000018">
    <property type="entry name" value="DNA-binding transcriptional regulator NtrC"/>
    <property type="match status" value="1"/>
</dbReference>
<keyword evidence="2" id="KW-0902">Two-component regulatory system</keyword>
<evidence type="ECO:0000313" key="8">
    <source>
        <dbReference type="Proteomes" id="UP000438699"/>
    </source>
</evidence>
<evidence type="ECO:0000256" key="1">
    <source>
        <dbReference type="ARBA" id="ARBA00022553"/>
    </source>
</evidence>
<dbReference type="SMART" id="SM00448">
    <property type="entry name" value="REC"/>
    <property type="match status" value="1"/>
</dbReference>
<evidence type="ECO:0000256" key="4">
    <source>
        <dbReference type="ARBA" id="ARBA00023163"/>
    </source>
</evidence>
<keyword evidence="1 5" id="KW-0597">Phosphoprotein</keyword>